<dbReference type="SMART" id="SM00990">
    <property type="entry name" value="VRR_NUC"/>
    <property type="match status" value="1"/>
</dbReference>
<dbReference type="GO" id="GO:0016788">
    <property type="term" value="F:hydrolase activity, acting on ester bonds"/>
    <property type="evidence" value="ECO:0007669"/>
    <property type="project" value="InterPro"/>
</dbReference>
<dbReference type="EMBL" id="ASWH01000001">
    <property type="protein sequence ID" value="EOW81310.1"/>
    <property type="molecule type" value="Genomic_DNA"/>
</dbReference>
<dbReference type="InterPro" id="IPR011856">
    <property type="entry name" value="tRNA_endonuc-like_dom_sf"/>
</dbReference>
<keyword evidence="2" id="KW-0540">Nuclease</keyword>
<dbReference type="InterPro" id="IPR011335">
    <property type="entry name" value="Restrct_endonuc-II-like"/>
</dbReference>
<dbReference type="Pfam" id="PF08774">
    <property type="entry name" value="VRR_NUC"/>
    <property type="match status" value="1"/>
</dbReference>
<dbReference type="HOGENOM" id="CLU_164611_0_0_9"/>
<dbReference type="OrthoDB" id="1682640at2"/>
<evidence type="ECO:0000313" key="7">
    <source>
        <dbReference type="Proteomes" id="UP000013750"/>
    </source>
</evidence>
<accession>R2V6P5</accession>
<keyword evidence="8" id="KW-1185">Reference proteome</keyword>
<dbReference type="SUPFAM" id="SSF52980">
    <property type="entry name" value="Restriction endonuclease-like"/>
    <property type="match status" value="1"/>
</dbReference>
<keyword evidence="3" id="KW-0378">Hydrolase</keyword>
<evidence type="ECO:0000256" key="2">
    <source>
        <dbReference type="ARBA" id="ARBA00022722"/>
    </source>
</evidence>
<dbReference type="AlphaFoldDB" id="R2V6P5"/>
<evidence type="ECO:0000256" key="1">
    <source>
        <dbReference type="ARBA" id="ARBA00001946"/>
    </source>
</evidence>
<dbReference type="GO" id="GO:0003676">
    <property type="term" value="F:nucleic acid binding"/>
    <property type="evidence" value="ECO:0007669"/>
    <property type="project" value="InterPro"/>
</dbReference>
<protein>
    <recommendedName>
        <fullName evidence="4">VRR-NUC domain-containing protein</fullName>
    </recommendedName>
</protein>
<sequence>MLPEKKVETQIKNYLLSLNAYFIKTIGGSVAAGTPDIIACVNGRFIGIEVKRPTGGRVSELQKNHIKRINQAGGLAFVASSKEEVIHNLSRHHII</sequence>
<proteinExistence type="predicted"/>
<comment type="cofactor">
    <cofactor evidence="1">
        <name>Mg(2+)</name>
        <dbReference type="ChEBI" id="CHEBI:18420"/>
    </cofactor>
</comment>
<evidence type="ECO:0000256" key="3">
    <source>
        <dbReference type="ARBA" id="ARBA00022801"/>
    </source>
</evidence>
<comment type="caution">
    <text evidence="5">The sequence shown here is derived from an EMBL/GenBank/DDBJ whole genome shotgun (WGS) entry which is preliminary data.</text>
</comment>
<dbReference type="GO" id="GO:0004518">
    <property type="term" value="F:nuclease activity"/>
    <property type="evidence" value="ECO:0007669"/>
    <property type="project" value="UniProtKB-KW"/>
</dbReference>
<dbReference type="InterPro" id="IPR014883">
    <property type="entry name" value="VRR_NUC"/>
</dbReference>
<organism evidence="5 7">
    <name type="scientific">Enterococcus gilvus ATCC BAA-350</name>
    <dbReference type="NCBI Taxonomy" id="1158614"/>
    <lineage>
        <taxon>Bacteria</taxon>
        <taxon>Bacillati</taxon>
        <taxon>Bacillota</taxon>
        <taxon>Bacilli</taxon>
        <taxon>Lactobacillales</taxon>
        <taxon>Enterococcaceae</taxon>
        <taxon>Enterococcus</taxon>
    </lineage>
</organism>
<dbReference type="PATRIC" id="fig|1158614.3.peg.3339"/>
<reference evidence="5 7" key="1">
    <citation type="submission" date="2013-02" db="EMBL/GenBank/DDBJ databases">
        <title>The Genome Sequence of Enterococcus gilvus ATCC BAA-350.</title>
        <authorList>
            <consortium name="The Broad Institute Genome Sequencing Platform"/>
            <consortium name="The Broad Institute Genome Sequencing Center for Infectious Disease"/>
            <person name="Earl A.M."/>
            <person name="Gilmore M.S."/>
            <person name="Lebreton F."/>
            <person name="Walker B."/>
            <person name="Young S.K."/>
            <person name="Zeng Q."/>
            <person name="Gargeya S."/>
            <person name="Fitzgerald M."/>
            <person name="Haas B."/>
            <person name="Abouelleil A."/>
            <person name="Alvarado L."/>
            <person name="Arachchi H.M."/>
            <person name="Berlin A.M."/>
            <person name="Chapman S.B."/>
            <person name="Dewar J."/>
            <person name="Goldberg J."/>
            <person name="Griggs A."/>
            <person name="Gujja S."/>
            <person name="Hansen M."/>
            <person name="Howarth C."/>
            <person name="Imamovic A."/>
            <person name="Larimer J."/>
            <person name="McCowan C."/>
            <person name="Murphy C."/>
            <person name="Neiman D."/>
            <person name="Pearson M."/>
            <person name="Priest M."/>
            <person name="Roberts A."/>
            <person name="Saif S."/>
            <person name="Shea T."/>
            <person name="Sisk P."/>
            <person name="Sykes S."/>
            <person name="Wortman J."/>
            <person name="Nusbaum C."/>
            <person name="Birren B."/>
        </authorList>
    </citation>
    <scope>NUCLEOTIDE SEQUENCE [LARGE SCALE GENOMIC DNA]</scope>
    <source>
        <strain evidence="5 7">ATCC BAA-350</strain>
    </source>
</reference>
<feature type="domain" description="VRR-NUC" evidence="4">
    <location>
        <begin position="2"/>
        <end position="83"/>
    </location>
</feature>
<dbReference type="Proteomes" id="UP000013750">
    <property type="component" value="Unassembled WGS sequence"/>
</dbReference>
<dbReference type="EMBL" id="AJDQ01000012">
    <property type="protein sequence ID" value="EOI53415.1"/>
    <property type="molecule type" value="Genomic_DNA"/>
</dbReference>
<reference evidence="6 8" key="2">
    <citation type="submission" date="2013-03" db="EMBL/GenBank/DDBJ databases">
        <title>The Genome Sequence of Enterococcus gilvus ATCC BAA-350 (PacBio/Illumina hybrid assembly).</title>
        <authorList>
            <consortium name="The Broad Institute Genomics Platform"/>
            <consortium name="The Broad Institute Genome Sequencing Center for Infectious Disease"/>
            <person name="Earl A."/>
            <person name="Russ C."/>
            <person name="Gilmore M."/>
            <person name="Surin D."/>
            <person name="Walker B."/>
            <person name="Young S."/>
            <person name="Zeng Q."/>
            <person name="Gargeya S."/>
            <person name="Fitzgerald M."/>
            <person name="Haas B."/>
            <person name="Abouelleil A."/>
            <person name="Allen A.W."/>
            <person name="Alvarado L."/>
            <person name="Arachchi H.M."/>
            <person name="Berlin A.M."/>
            <person name="Chapman S.B."/>
            <person name="Gainer-Dewar J."/>
            <person name="Goldberg J."/>
            <person name="Griggs A."/>
            <person name="Gujja S."/>
            <person name="Hansen M."/>
            <person name="Howarth C."/>
            <person name="Imamovic A."/>
            <person name="Ireland A."/>
            <person name="Larimer J."/>
            <person name="McCowan C."/>
            <person name="Murphy C."/>
            <person name="Pearson M."/>
            <person name="Poon T.W."/>
            <person name="Priest M."/>
            <person name="Roberts A."/>
            <person name="Saif S."/>
            <person name="Shea T."/>
            <person name="Sisk P."/>
            <person name="Sykes S."/>
            <person name="Wortman J."/>
            <person name="Nusbaum C."/>
            <person name="Birren B."/>
        </authorList>
    </citation>
    <scope>NUCLEOTIDE SEQUENCE [LARGE SCALE GENOMIC DNA]</scope>
    <source>
        <strain evidence="6 8">ATCC BAA-350</strain>
    </source>
</reference>
<dbReference type="Proteomes" id="UP000014160">
    <property type="component" value="Unassembled WGS sequence"/>
</dbReference>
<name>R2V6P5_9ENTE</name>
<dbReference type="Gene3D" id="3.40.1350.10">
    <property type="match status" value="1"/>
</dbReference>
<dbReference type="RefSeq" id="WP_010781711.1">
    <property type="nucleotide sequence ID" value="NZ_ASWH01000001.1"/>
</dbReference>
<evidence type="ECO:0000313" key="6">
    <source>
        <dbReference type="EMBL" id="EOW81310.1"/>
    </source>
</evidence>
<gene>
    <name evidence="6" type="ORF">I592_00595</name>
    <name evidence="5" type="ORF">UKC_03367</name>
</gene>
<evidence type="ECO:0000313" key="5">
    <source>
        <dbReference type="EMBL" id="EOI53415.1"/>
    </source>
</evidence>
<evidence type="ECO:0000259" key="4">
    <source>
        <dbReference type="SMART" id="SM00990"/>
    </source>
</evidence>
<evidence type="ECO:0000313" key="8">
    <source>
        <dbReference type="Proteomes" id="UP000014160"/>
    </source>
</evidence>
<dbReference type="eggNOG" id="COG1591">
    <property type="taxonomic scope" value="Bacteria"/>
</dbReference>